<dbReference type="SUPFAM" id="SSF54909">
    <property type="entry name" value="Dimeric alpha+beta barrel"/>
    <property type="match status" value="2"/>
</dbReference>
<gene>
    <name evidence="3" type="ORF">PANT1444_LOCUS14499</name>
</gene>
<dbReference type="EMBL" id="HBEP01025484">
    <property type="protein sequence ID" value="CAD8497603.1"/>
    <property type="molecule type" value="Transcribed_RNA"/>
</dbReference>
<dbReference type="InterPro" id="IPR051557">
    <property type="entry name" value="NipSnap_domain"/>
</dbReference>
<feature type="domain" description="NIPSNAP" evidence="2">
    <location>
        <begin position="34"/>
        <end position="115"/>
    </location>
</feature>
<dbReference type="Gene3D" id="3.30.70.100">
    <property type="match status" value="2"/>
</dbReference>
<reference evidence="3" key="1">
    <citation type="submission" date="2021-01" db="EMBL/GenBank/DDBJ databases">
        <authorList>
            <person name="Corre E."/>
            <person name="Pelletier E."/>
            <person name="Niang G."/>
            <person name="Scheremetjew M."/>
            <person name="Finn R."/>
            <person name="Kale V."/>
            <person name="Holt S."/>
            <person name="Cochrane G."/>
            <person name="Meng A."/>
            <person name="Brown T."/>
            <person name="Cohen L."/>
        </authorList>
    </citation>
    <scope>NUCLEOTIDE SEQUENCE</scope>
    <source>
        <strain evidence="3">CCMP1374</strain>
    </source>
</reference>
<dbReference type="InterPro" id="IPR012577">
    <property type="entry name" value="NIPSNAP"/>
</dbReference>
<dbReference type="InterPro" id="IPR011008">
    <property type="entry name" value="Dimeric_a/b-barrel"/>
</dbReference>
<name>A0A7S0EXT1_9EUKA</name>
<protein>
    <recommendedName>
        <fullName evidence="2">NIPSNAP domain-containing protein</fullName>
    </recommendedName>
</protein>
<evidence type="ECO:0000259" key="2">
    <source>
        <dbReference type="Pfam" id="PF07978"/>
    </source>
</evidence>
<dbReference type="GO" id="GO:0000423">
    <property type="term" value="P:mitophagy"/>
    <property type="evidence" value="ECO:0007669"/>
    <property type="project" value="UniProtKB-ARBA"/>
</dbReference>
<dbReference type="Pfam" id="PF07978">
    <property type="entry name" value="NIPSNAP"/>
    <property type="match status" value="2"/>
</dbReference>
<dbReference type="GO" id="GO:0005739">
    <property type="term" value="C:mitochondrion"/>
    <property type="evidence" value="ECO:0007669"/>
    <property type="project" value="TreeGrafter"/>
</dbReference>
<dbReference type="AlphaFoldDB" id="A0A7S0EXT1"/>
<proteinExistence type="inferred from homology"/>
<dbReference type="PANTHER" id="PTHR21017">
    <property type="entry name" value="NIPSNAP-RELATED"/>
    <property type="match status" value="1"/>
</dbReference>
<feature type="domain" description="NIPSNAP" evidence="2">
    <location>
        <begin position="171"/>
        <end position="269"/>
    </location>
</feature>
<evidence type="ECO:0000256" key="1">
    <source>
        <dbReference type="ARBA" id="ARBA00005291"/>
    </source>
</evidence>
<comment type="similarity">
    <text evidence="1">Belongs to the NipSnap family.</text>
</comment>
<dbReference type="PANTHER" id="PTHR21017:SF17">
    <property type="entry name" value="PROTEIN NIPSNAP"/>
    <property type="match status" value="1"/>
</dbReference>
<accession>A0A7S0EXT1</accession>
<evidence type="ECO:0000313" key="3">
    <source>
        <dbReference type="EMBL" id="CAD8497603.1"/>
    </source>
</evidence>
<organism evidence="3">
    <name type="scientific">Phaeocystis antarctica</name>
    <dbReference type="NCBI Taxonomy" id="33657"/>
    <lineage>
        <taxon>Eukaryota</taxon>
        <taxon>Haptista</taxon>
        <taxon>Haptophyta</taxon>
        <taxon>Prymnesiophyceae</taxon>
        <taxon>Phaeocystales</taxon>
        <taxon>Phaeocystaceae</taxon>
        <taxon>Phaeocystis</taxon>
    </lineage>
</organism>
<sequence length="276" mass="31172">MSLMRRALCASLPRRPGSLRRCSTLPRPSQGSFFELRRDQVIPGKLHDYLDEHNQTADERRKLLPGWKGIWKTEVGGSVHQVHHLYQWDNYDQRDRIREIAEDHPAWYADSDTHVSGMDNVMPLPSLRQKLSGSESVLMLEATDALHACGLPGAAGYSSRLKEHSAGVAWEMRTYQLVLGYPAVPQFLELYTEGLRDKLAADDSGASELATLLYSDCGPLNVVVELWRHESMQRAQDSRVASRKAAKWKQAIGEIAKISTSFSTLYMRPLRASPWV</sequence>